<accession>A0ABP9S0M3</accession>
<feature type="signal peptide" evidence="2">
    <location>
        <begin position="1"/>
        <end position="26"/>
    </location>
</feature>
<protein>
    <recommendedName>
        <fullName evidence="5">Lipoprotein</fullName>
    </recommendedName>
</protein>
<name>A0ABP9S0M3_9ACTN</name>
<sequence>MTGRTIVTVRRALTLLLAGCCLTACSHRSAPRAAPSLGAAAATAASDGPALSPTPSPTLPPPPPPPPLSSSQPGQAGFADDTAVSCAGQPSADQVIGKVRGAGLVTGDTKLTVQLGPLCAGSWQYTIFEVADREPLQVVTEGQPSALTLVTAGTDVCSTVVFGQAPPGIINVAQCGQAMPPG</sequence>
<feature type="compositionally biased region" description="Pro residues" evidence="1">
    <location>
        <begin position="52"/>
        <end position="68"/>
    </location>
</feature>
<feature type="compositionally biased region" description="Low complexity" evidence="1">
    <location>
        <begin position="40"/>
        <end position="51"/>
    </location>
</feature>
<keyword evidence="2" id="KW-0732">Signal</keyword>
<dbReference type="RefSeq" id="WP_345631980.1">
    <property type="nucleotide sequence ID" value="NZ_BAABJQ010000012.1"/>
</dbReference>
<comment type="caution">
    <text evidence="3">The sequence shown here is derived from an EMBL/GenBank/DDBJ whole genome shotgun (WGS) entry which is preliminary data.</text>
</comment>
<dbReference type="Proteomes" id="UP001501570">
    <property type="component" value="Unassembled WGS sequence"/>
</dbReference>
<organism evidence="3 4">
    <name type="scientific">Rugosimonospora acidiphila</name>
    <dbReference type="NCBI Taxonomy" id="556531"/>
    <lineage>
        <taxon>Bacteria</taxon>
        <taxon>Bacillati</taxon>
        <taxon>Actinomycetota</taxon>
        <taxon>Actinomycetes</taxon>
        <taxon>Micromonosporales</taxon>
        <taxon>Micromonosporaceae</taxon>
        <taxon>Rugosimonospora</taxon>
    </lineage>
</organism>
<reference evidence="4" key="1">
    <citation type="journal article" date="2019" name="Int. J. Syst. Evol. Microbiol.">
        <title>The Global Catalogue of Microorganisms (GCM) 10K type strain sequencing project: providing services to taxonomists for standard genome sequencing and annotation.</title>
        <authorList>
            <consortium name="The Broad Institute Genomics Platform"/>
            <consortium name="The Broad Institute Genome Sequencing Center for Infectious Disease"/>
            <person name="Wu L."/>
            <person name="Ma J."/>
        </authorList>
    </citation>
    <scope>NUCLEOTIDE SEQUENCE [LARGE SCALE GENOMIC DNA]</scope>
    <source>
        <strain evidence="4">JCM 18304</strain>
    </source>
</reference>
<dbReference type="EMBL" id="BAABJQ010000012">
    <property type="protein sequence ID" value="GAA5189413.1"/>
    <property type="molecule type" value="Genomic_DNA"/>
</dbReference>
<evidence type="ECO:0000256" key="2">
    <source>
        <dbReference type="SAM" id="SignalP"/>
    </source>
</evidence>
<feature type="chain" id="PRO_5045432637" description="Lipoprotein" evidence="2">
    <location>
        <begin position="27"/>
        <end position="182"/>
    </location>
</feature>
<evidence type="ECO:0000256" key="1">
    <source>
        <dbReference type="SAM" id="MobiDB-lite"/>
    </source>
</evidence>
<evidence type="ECO:0000313" key="4">
    <source>
        <dbReference type="Proteomes" id="UP001501570"/>
    </source>
</evidence>
<keyword evidence="4" id="KW-1185">Reference proteome</keyword>
<evidence type="ECO:0000313" key="3">
    <source>
        <dbReference type="EMBL" id="GAA5189413.1"/>
    </source>
</evidence>
<proteinExistence type="predicted"/>
<feature type="region of interest" description="Disordered" evidence="1">
    <location>
        <begin position="40"/>
        <end position="83"/>
    </location>
</feature>
<gene>
    <name evidence="3" type="ORF">GCM10023322_42200</name>
</gene>
<evidence type="ECO:0008006" key="5">
    <source>
        <dbReference type="Google" id="ProtNLM"/>
    </source>
</evidence>